<dbReference type="Pfam" id="PF00535">
    <property type="entry name" value="Glycos_transf_2"/>
    <property type="match status" value="1"/>
</dbReference>
<dbReference type="Proteomes" id="UP000826540">
    <property type="component" value="Chromosome"/>
</dbReference>
<evidence type="ECO:0000256" key="1">
    <source>
        <dbReference type="ARBA" id="ARBA00004776"/>
    </source>
</evidence>
<evidence type="ECO:0000256" key="3">
    <source>
        <dbReference type="ARBA" id="ARBA00022676"/>
    </source>
</evidence>
<evidence type="ECO:0000256" key="4">
    <source>
        <dbReference type="ARBA" id="ARBA00022679"/>
    </source>
</evidence>
<organism evidence="7 8">
    <name type="scientific">Sphaerospermopsis torques-reginae ITEP-024</name>
    <dbReference type="NCBI Taxonomy" id="984208"/>
    <lineage>
        <taxon>Bacteria</taxon>
        <taxon>Bacillati</taxon>
        <taxon>Cyanobacteriota</taxon>
        <taxon>Cyanophyceae</taxon>
        <taxon>Nostocales</taxon>
        <taxon>Aphanizomenonaceae</taxon>
        <taxon>Sphaerospermopsis</taxon>
        <taxon>Sphaerospermopsis torques-reginae</taxon>
    </lineage>
</organism>
<comment type="pathway">
    <text evidence="1">Cell wall biogenesis; cell wall polysaccharide biosynthesis.</text>
</comment>
<dbReference type="PANTHER" id="PTHR43179">
    <property type="entry name" value="RHAMNOSYLTRANSFERASE WBBL"/>
    <property type="match status" value="1"/>
</dbReference>
<gene>
    <name evidence="7" type="ORF">K2F26_14485</name>
</gene>
<evidence type="ECO:0000313" key="7">
    <source>
        <dbReference type="EMBL" id="QYX30152.1"/>
    </source>
</evidence>
<evidence type="ECO:0000313" key="8">
    <source>
        <dbReference type="Proteomes" id="UP000826540"/>
    </source>
</evidence>
<evidence type="ECO:0000259" key="6">
    <source>
        <dbReference type="Pfam" id="PF00535"/>
    </source>
</evidence>
<dbReference type="InterPro" id="IPR001173">
    <property type="entry name" value="Glyco_trans_2-like"/>
</dbReference>
<evidence type="ECO:0000256" key="2">
    <source>
        <dbReference type="ARBA" id="ARBA00006739"/>
    </source>
</evidence>
<name>A0ABX8WUQ3_9CYAN</name>
<dbReference type="InterPro" id="IPR029044">
    <property type="entry name" value="Nucleotide-diphossugar_trans"/>
</dbReference>
<dbReference type="EMBL" id="CP080598">
    <property type="protein sequence ID" value="QYX30152.1"/>
    <property type="molecule type" value="Genomic_DNA"/>
</dbReference>
<keyword evidence="3" id="KW-0328">Glycosyltransferase</keyword>
<feature type="coiled-coil region" evidence="5">
    <location>
        <begin position="3"/>
        <end position="51"/>
    </location>
</feature>
<dbReference type="Gene3D" id="3.90.550.10">
    <property type="entry name" value="Spore Coat Polysaccharide Biosynthesis Protein SpsA, Chain A"/>
    <property type="match status" value="1"/>
</dbReference>
<accession>A0ABX8WUQ3</accession>
<dbReference type="CDD" id="cd00761">
    <property type="entry name" value="Glyco_tranf_GTA_type"/>
    <property type="match status" value="1"/>
</dbReference>
<keyword evidence="4" id="KW-0808">Transferase</keyword>
<reference evidence="7 8" key="1">
    <citation type="journal article" date="2022" name="J. Am. Chem. Soc.">
        <title>Biosynthesis of Guanitoxin Enables Global Environmental Detection in Freshwater Cyanobacteria.</title>
        <authorList>
            <person name="Lima S.T."/>
            <person name="Fallon T.R."/>
            <person name="Cordoza J.L."/>
            <person name="Chekan J.R."/>
            <person name="Delbaje E."/>
            <person name="Hopiavuori A.R."/>
            <person name="Alvarenga D.O."/>
            <person name="Wood S.M."/>
            <person name="Luhavaya H."/>
            <person name="Baumgartner J.T."/>
            <person name="Dorr F.A."/>
            <person name="Etchegaray A."/>
            <person name="Pinto E."/>
            <person name="McKinnie S.M.K."/>
            <person name="Fiore M.F."/>
            <person name="Moore B.S."/>
        </authorList>
    </citation>
    <scope>NUCLEOTIDE SEQUENCE [LARGE SCALE GENOMIC DNA]</scope>
    <source>
        <strain evidence="7 8">ITEP-024</strain>
    </source>
</reference>
<protein>
    <submittedName>
        <fullName evidence="7">Glycosyltransferase family 2 protein</fullName>
    </submittedName>
</protein>
<comment type="similarity">
    <text evidence="2">Belongs to the glycosyltransferase 2 family.</text>
</comment>
<dbReference type="RefSeq" id="WP_220608388.1">
    <property type="nucleotide sequence ID" value="NZ_CP080598.1"/>
</dbReference>
<feature type="domain" description="Glycosyltransferase 2-like" evidence="6">
    <location>
        <begin position="134"/>
        <end position="244"/>
    </location>
</feature>
<dbReference type="PANTHER" id="PTHR43179:SF12">
    <property type="entry name" value="GALACTOFURANOSYLTRANSFERASE GLFT2"/>
    <property type="match status" value="1"/>
</dbReference>
<keyword evidence="8" id="KW-1185">Reference proteome</keyword>
<proteinExistence type="inferred from homology"/>
<keyword evidence="5" id="KW-0175">Coiled coil</keyword>
<dbReference type="SUPFAM" id="SSF53448">
    <property type="entry name" value="Nucleotide-diphospho-sugar transferases"/>
    <property type="match status" value="1"/>
</dbReference>
<evidence type="ECO:0000256" key="5">
    <source>
        <dbReference type="SAM" id="Coils"/>
    </source>
</evidence>
<sequence length="394" mass="45291">MESDVLSKNYNNLIKEREELTKKYEYLLQEIALLNQSNNSLKAELLEIKNSRTWRVITQLKQNLFVNKLGKILLNLMQFIKLLFKDRNLLLSNLTRRNQMIRVDTVDNGENYVSSYQFQQTLVLHKYQPGSPISIVIICYNKSKELPYVISAIAKNTLRPDLVVLCDDGSTDDSVQRFIDACESQFLTYKIIQEEPKPNAFRLNTLRNQGVAVCPDGLVIILDADHVPSSTHIQAHVNLHLSNPQPVLSTGPRLEYANPDCSGAVNFLWGHEPISMMQHSSDQPIASWTGVLVSNMGMCKQAILELGGFDPIYDGNYGYDDIDFTYRAWLAGYFFASCFETYIIHIPHPPSLGVRDNSINQRKFEAKYKFHPKYPQSVERLTREAWHNYLRCYL</sequence>